<feature type="region of interest" description="Disordered" evidence="10">
    <location>
        <begin position="278"/>
        <end position="331"/>
    </location>
</feature>
<evidence type="ECO:0000256" key="6">
    <source>
        <dbReference type="ARBA" id="ARBA00023054"/>
    </source>
</evidence>
<dbReference type="PROSITE" id="PS50067">
    <property type="entry name" value="KINESIN_MOTOR_2"/>
    <property type="match status" value="1"/>
</dbReference>
<keyword evidence="13" id="KW-1185">Reference proteome</keyword>
<keyword evidence="6" id="KW-0175">Coiled coil</keyword>
<dbReference type="InterPro" id="IPR001752">
    <property type="entry name" value="Kinesin_motor_dom"/>
</dbReference>
<dbReference type="Pfam" id="PF00225">
    <property type="entry name" value="Kinesin"/>
    <property type="match status" value="2"/>
</dbReference>
<feature type="region of interest" description="Disordered" evidence="10">
    <location>
        <begin position="393"/>
        <end position="434"/>
    </location>
</feature>
<reference evidence="12" key="1">
    <citation type="submission" date="2021-01" db="EMBL/GenBank/DDBJ databases">
        <authorList>
            <person name="Li R."/>
            <person name="Bekaert M."/>
        </authorList>
    </citation>
    <scope>NUCLEOTIDE SEQUENCE</scope>
    <source>
        <strain evidence="12">Farmed</strain>
    </source>
</reference>
<evidence type="ECO:0000256" key="9">
    <source>
        <dbReference type="PROSITE-ProRule" id="PRU00283"/>
    </source>
</evidence>
<dbReference type="InterPro" id="IPR047149">
    <property type="entry name" value="KIF11-like"/>
</dbReference>
<keyword evidence="5" id="KW-0067">ATP-binding</keyword>
<evidence type="ECO:0000313" key="12">
    <source>
        <dbReference type="EMBL" id="CAE1271600.1"/>
    </source>
</evidence>
<organism evidence="12 13">
    <name type="scientific">Acanthosepion pharaonis</name>
    <name type="common">Pharaoh cuttlefish</name>
    <name type="synonym">Sepia pharaonis</name>
    <dbReference type="NCBI Taxonomy" id="158019"/>
    <lineage>
        <taxon>Eukaryota</taxon>
        <taxon>Metazoa</taxon>
        <taxon>Spiralia</taxon>
        <taxon>Lophotrochozoa</taxon>
        <taxon>Mollusca</taxon>
        <taxon>Cephalopoda</taxon>
        <taxon>Coleoidea</taxon>
        <taxon>Decapodiformes</taxon>
        <taxon>Sepiida</taxon>
        <taxon>Sepiina</taxon>
        <taxon>Sepiidae</taxon>
        <taxon>Acanthosepion</taxon>
    </lineage>
</organism>
<evidence type="ECO:0000256" key="7">
    <source>
        <dbReference type="ARBA" id="ARBA00023175"/>
    </source>
</evidence>
<dbReference type="SUPFAM" id="SSF52540">
    <property type="entry name" value="P-loop containing nucleoside triphosphate hydrolases"/>
    <property type="match status" value="1"/>
</dbReference>
<feature type="compositionally biased region" description="Polar residues" evidence="10">
    <location>
        <begin position="399"/>
        <end position="412"/>
    </location>
</feature>
<dbReference type="PANTHER" id="PTHR47970">
    <property type="entry name" value="KINESIN-LIKE PROTEIN KIF11"/>
    <property type="match status" value="1"/>
</dbReference>
<evidence type="ECO:0000256" key="4">
    <source>
        <dbReference type="ARBA" id="ARBA00022741"/>
    </source>
</evidence>
<dbReference type="GO" id="GO:0008017">
    <property type="term" value="F:microtubule binding"/>
    <property type="evidence" value="ECO:0007669"/>
    <property type="project" value="InterPro"/>
</dbReference>
<dbReference type="InterPro" id="IPR027417">
    <property type="entry name" value="P-loop_NTPase"/>
</dbReference>
<dbReference type="GO" id="GO:0005876">
    <property type="term" value="C:spindle microtubule"/>
    <property type="evidence" value="ECO:0007669"/>
    <property type="project" value="TreeGrafter"/>
</dbReference>
<dbReference type="GO" id="GO:0005634">
    <property type="term" value="C:nucleus"/>
    <property type="evidence" value="ECO:0007669"/>
    <property type="project" value="TreeGrafter"/>
</dbReference>
<dbReference type="OrthoDB" id="2403182at2759"/>
<keyword evidence="2" id="KW-0963">Cytoplasm</keyword>
<dbReference type="InterPro" id="IPR036961">
    <property type="entry name" value="Kinesin_motor_dom_sf"/>
</dbReference>
<comment type="caution">
    <text evidence="12">The sequence shown here is derived from an EMBL/GenBank/DDBJ whole genome shotgun (WGS) entry which is preliminary data.</text>
</comment>
<evidence type="ECO:0000256" key="1">
    <source>
        <dbReference type="ARBA" id="ARBA00004186"/>
    </source>
</evidence>
<evidence type="ECO:0000256" key="3">
    <source>
        <dbReference type="ARBA" id="ARBA00022553"/>
    </source>
</evidence>
<dbReference type="GO" id="GO:0008574">
    <property type="term" value="F:plus-end-directed microtubule motor activity"/>
    <property type="evidence" value="ECO:0007669"/>
    <property type="project" value="TreeGrafter"/>
</dbReference>
<evidence type="ECO:0000256" key="2">
    <source>
        <dbReference type="ARBA" id="ARBA00022490"/>
    </source>
</evidence>
<accession>A0A812CNY5</accession>
<evidence type="ECO:0000256" key="5">
    <source>
        <dbReference type="ARBA" id="ARBA00022840"/>
    </source>
</evidence>
<keyword evidence="8" id="KW-0206">Cytoskeleton</keyword>
<dbReference type="GO" id="GO:0051231">
    <property type="term" value="P:spindle elongation"/>
    <property type="evidence" value="ECO:0007669"/>
    <property type="project" value="TreeGrafter"/>
</dbReference>
<evidence type="ECO:0000313" key="13">
    <source>
        <dbReference type="Proteomes" id="UP000597762"/>
    </source>
</evidence>
<name>A0A812CNY5_ACAPH</name>
<dbReference type="GO" id="GO:0007018">
    <property type="term" value="P:microtubule-based movement"/>
    <property type="evidence" value="ECO:0007669"/>
    <property type="project" value="InterPro"/>
</dbReference>
<comment type="caution">
    <text evidence="9">Lacks conserved residue(s) required for the propagation of feature annotation.</text>
</comment>
<dbReference type="PANTHER" id="PTHR47970:SF29">
    <property type="entry name" value="KINESIN FAMILY MEMBER 20B"/>
    <property type="match status" value="1"/>
</dbReference>
<comment type="similarity">
    <text evidence="9">Belongs to the TRAFAC class myosin-kinesin ATPase superfamily. Kinesin family.</text>
</comment>
<evidence type="ECO:0000256" key="8">
    <source>
        <dbReference type="ARBA" id="ARBA00023212"/>
    </source>
</evidence>
<proteinExistence type="inferred from homology"/>
<dbReference type="SMART" id="SM00129">
    <property type="entry name" value="KISc"/>
    <property type="match status" value="1"/>
</dbReference>
<dbReference type="GO" id="GO:0072686">
    <property type="term" value="C:mitotic spindle"/>
    <property type="evidence" value="ECO:0007669"/>
    <property type="project" value="TreeGrafter"/>
</dbReference>
<protein>
    <submittedName>
        <fullName evidence="12">KIF20</fullName>
    </submittedName>
</protein>
<evidence type="ECO:0000259" key="11">
    <source>
        <dbReference type="PROSITE" id="PS50067"/>
    </source>
</evidence>
<dbReference type="Gene3D" id="3.40.850.10">
    <property type="entry name" value="Kinesin motor domain"/>
    <property type="match status" value="2"/>
</dbReference>
<dbReference type="AlphaFoldDB" id="A0A812CNY5"/>
<evidence type="ECO:0000256" key="10">
    <source>
        <dbReference type="SAM" id="MobiDB-lite"/>
    </source>
</evidence>
<keyword evidence="7" id="KW-0505">Motor protein</keyword>
<dbReference type="Proteomes" id="UP000597762">
    <property type="component" value="Unassembled WGS sequence"/>
</dbReference>
<dbReference type="GO" id="GO:0090307">
    <property type="term" value="P:mitotic spindle assembly"/>
    <property type="evidence" value="ECO:0007669"/>
    <property type="project" value="TreeGrafter"/>
</dbReference>
<sequence>MFLDVIKLSPRSEHEEKSKKDLLLRMASFDVPNLKKRSLLKLGEDKHGNPYIRGLTEVNVTSAEEALKLLTIGQKNLRKAATKLNHNSSRRDIPPRMIPYRDSKLTRLFQGFFSGRGKAVMIVNVNKCSTLFDETLQVFKFSAIAKQGLLDIIDNCKKAIANLKESLAKEKKERMLDEIKFRDEITKELMEQFVAIEKNYTEKIQDSQLKAEDATDNKITKMLETLNPAKKRSHDEMEPEEEMVPLHVLQESQKKIAKPAECEVCQARSENTWQLKPELKNQAGTANGVRSLRSHRDSLHRGQAANTAVTRKEKDGGTKQRSPWFSCMGIGAGKKRKSNVPDLLRGTKNAVSQYRLRDMVVEKADESRVLRVMLNNTRGLVPTPTKTSLLRSKKFPSSKDLNSENASSSPVMSLQADVSRLGKGGKKKDASPGVKRRMLAPICTNLIGDKKLKGRRRSSLVCSKRNSVSFSKRYNLRSKN</sequence>
<dbReference type="EMBL" id="CAHIKZ030001662">
    <property type="protein sequence ID" value="CAE1271600.1"/>
    <property type="molecule type" value="Genomic_DNA"/>
</dbReference>
<keyword evidence="3" id="KW-0597">Phosphoprotein</keyword>
<gene>
    <name evidence="12" type="ORF">SPHA_37296</name>
</gene>
<feature type="domain" description="Kinesin motor" evidence="11">
    <location>
        <begin position="1"/>
        <end position="148"/>
    </location>
</feature>
<keyword evidence="4" id="KW-0547">Nucleotide-binding</keyword>
<dbReference type="GO" id="GO:0005524">
    <property type="term" value="F:ATP binding"/>
    <property type="evidence" value="ECO:0007669"/>
    <property type="project" value="UniProtKB-KW"/>
</dbReference>
<comment type="subcellular location">
    <subcellularLocation>
        <location evidence="1">Cytoplasm</location>
        <location evidence="1">Cytoskeleton</location>
        <location evidence="1">Spindle</location>
    </subcellularLocation>
</comment>